<proteinExistence type="predicted"/>
<feature type="compositionally biased region" description="Basic and acidic residues" evidence="1">
    <location>
        <begin position="59"/>
        <end position="71"/>
    </location>
</feature>
<feature type="region of interest" description="Disordered" evidence="1">
    <location>
        <begin position="59"/>
        <end position="93"/>
    </location>
</feature>
<dbReference type="Proteomes" id="UP000663131">
    <property type="component" value="Chromosome 7"/>
</dbReference>
<dbReference type="OrthoDB" id="10441649at2759"/>
<evidence type="ECO:0000313" key="3">
    <source>
        <dbReference type="Proteomes" id="UP000663131"/>
    </source>
</evidence>
<dbReference type="EMBL" id="CP063135">
    <property type="protein sequence ID" value="QOU20190.1"/>
    <property type="molecule type" value="Genomic_DNA"/>
</dbReference>
<organism evidence="2 3">
    <name type="scientific">Dekkera bruxellensis</name>
    <name type="common">Brettanomyces custersii</name>
    <dbReference type="NCBI Taxonomy" id="5007"/>
    <lineage>
        <taxon>Eukaryota</taxon>
        <taxon>Fungi</taxon>
        <taxon>Dikarya</taxon>
        <taxon>Ascomycota</taxon>
        <taxon>Saccharomycotina</taxon>
        <taxon>Pichiomycetes</taxon>
        <taxon>Pichiales</taxon>
        <taxon>Pichiaceae</taxon>
        <taxon>Brettanomyces</taxon>
    </lineage>
</organism>
<evidence type="ECO:0000256" key="1">
    <source>
        <dbReference type="SAM" id="MobiDB-lite"/>
    </source>
</evidence>
<feature type="compositionally biased region" description="Polar residues" evidence="1">
    <location>
        <begin position="75"/>
        <end position="91"/>
    </location>
</feature>
<protein>
    <submittedName>
        <fullName evidence="2">Uncharacterized protein</fullName>
    </submittedName>
</protein>
<reference evidence="2" key="1">
    <citation type="submission" date="2020-10" db="EMBL/GenBank/DDBJ databases">
        <authorList>
            <person name="Palmer J.M."/>
        </authorList>
    </citation>
    <scope>NUCLEOTIDE SEQUENCE</scope>
    <source>
        <strain evidence="2">UCD 2041</strain>
    </source>
</reference>
<accession>A0A871RDK8</accession>
<dbReference type="KEGG" id="bbrx:BRETT_004842"/>
<dbReference type="AlphaFoldDB" id="A0A871RDK8"/>
<feature type="region of interest" description="Disordered" evidence="1">
    <location>
        <begin position="154"/>
        <end position="175"/>
    </location>
</feature>
<feature type="compositionally biased region" description="Low complexity" evidence="1">
    <location>
        <begin position="218"/>
        <end position="229"/>
    </location>
</feature>
<feature type="compositionally biased region" description="Polar residues" evidence="1">
    <location>
        <begin position="230"/>
        <end position="254"/>
    </location>
</feature>
<feature type="compositionally biased region" description="Basic and acidic residues" evidence="1">
    <location>
        <begin position="154"/>
        <end position="163"/>
    </location>
</feature>
<feature type="region of interest" description="Disordered" evidence="1">
    <location>
        <begin position="196"/>
        <end position="284"/>
    </location>
</feature>
<evidence type="ECO:0000313" key="2">
    <source>
        <dbReference type="EMBL" id="QOU20190.1"/>
    </source>
</evidence>
<sequence>MSNTRPHKDELASNKGRNLLTELEMLGERMQANSELQLRSSKAFRTGNFTYEPVKDDRTLNVKKGNNEHNKNNNTSDVSMVSGRSRQTTKIKYTPERLRQISSENIRVPDLKLRDNDSFKPVFKEKRSMEHHSGKRWSFGSHSAKKWIPASEFKRNEKKSHHDEEEDEEIPEWADETDFTIDKDLSVYSAFNQTAFNSSPMHNREPQIKKNKKIGGASSVSDVDNFFSSGGEQKSTNSTTSHTPSQNSKFSTLFTARKQAQKLVPGDAAPRFPPGLASSAVNSDSSALRINQPESDAYIASAREEMYPVVSSQQLAGNSSNIENSIKGQGNQQGVAIRTPDYAKVQRNQSQQPYIPMQMPTPDIPPGLNVAFQMPQHNIQPQIQQQVPLQMSQQIPPKLPPPPPEMLELIRQGKLPPLAGYPMEPQQNQQNIHVEPPRSVQLPSPDRLPPELQAVYFDIQAKLLECQRRSIMPPPQLLQQMQQFQYVVQQHFTMTGNHS</sequence>
<name>A0A871RDK8_DEKBR</name>
<feature type="compositionally biased region" description="Acidic residues" evidence="1">
    <location>
        <begin position="164"/>
        <end position="175"/>
    </location>
</feature>
<dbReference type="RefSeq" id="XP_041136683.1">
    <property type="nucleotide sequence ID" value="XM_041283331.1"/>
</dbReference>
<reference evidence="2" key="2">
    <citation type="journal article" name="BMC Genomics">
        <title>New genome assemblies reveal patterns of domestication and adaptation across Brettanomyces (Dekkera) species.</title>
        <authorList>
            <person name="Roach M.J."/>
            <person name="Borneman A.R."/>
        </authorList>
    </citation>
    <scope>NUCLEOTIDE SEQUENCE</scope>
    <source>
        <strain evidence="2">UCD 2041</strain>
    </source>
</reference>
<gene>
    <name evidence="2" type="ORF">BRETT_004842</name>
</gene>
<dbReference type="GeneID" id="64576765"/>